<feature type="transmembrane region" description="Helical" evidence="1">
    <location>
        <begin position="206"/>
        <end position="224"/>
    </location>
</feature>
<reference evidence="3 4" key="1">
    <citation type="submission" date="2021-02" db="EMBL/GenBank/DDBJ databases">
        <title>Bacillus sp. RD4P76, an endophyte from a halophyte.</title>
        <authorList>
            <person name="Sun J.-Q."/>
        </authorList>
    </citation>
    <scope>NUCLEOTIDE SEQUENCE [LARGE SCALE GENOMIC DNA]</scope>
    <source>
        <strain evidence="3 4">RD4P76</strain>
    </source>
</reference>
<dbReference type="CDD" id="cd01949">
    <property type="entry name" value="GGDEF"/>
    <property type="match status" value="1"/>
</dbReference>
<dbReference type="InterPro" id="IPR029787">
    <property type="entry name" value="Nucleotide_cyclase"/>
</dbReference>
<dbReference type="EMBL" id="JAFELM010000044">
    <property type="protein sequence ID" value="MBM6619764.1"/>
    <property type="molecule type" value="Genomic_DNA"/>
</dbReference>
<dbReference type="InterPro" id="IPR043128">
    <property type="entry name" value="Rev_trsase/Diguanyl_cyclase"/>
</dbReference>
<dbReference type="Pfam" id="PF00990">
    <property type="entry name" value="GGDEF"/>
    <property type="match status" value="1"/>
</dbReference>
<feature type="transmembrane region" description="Helical" evidence="1">
    <location>
        <begin position="141"/>
        <end position="161"/>
    </location>
</feature>
<feature type="transmembrane region" description="Helical" evidence="1">
    <location>
        <begin position="39"/>
        <end position="56"/>
    </location>
</feature>
<dbReference type="InterPro" id="IPR003018">
    <property type="entry name" value="GAF"/>
</dbReference>
<dbReference type="InterPro" id="IPR000160">
    <property type="entry name" value="GGDEF_dom"/>
</dbReference>
<dbReference type="Pfam" id="PF13185">
    <property type="entry name" value="GAF_2"/>
    <property type="match status" value="1"/>
</dbReference>
<keyword evidence="4" id="KW-1185">Reference proteome</keyword>
<comment type="caution">
    <text evidence="3">The sequence shown here is derived from an EMBL/GenBank/DDBJ whole genome shotgun (WGS) entry which is preliminary data.</text>
</comment>
<evidence type="ECO:0000313" key="4">
    <source>
        <dbReference type="Proteomes" id="UP001518925"/>
    </source>
</evidence>
<feature type="domain" description="GGDEF" evidence="2">
    <location>
        <begin position="423"/>
        <end position="565"/>
    </location>
</feature>
<dbReference type="Gene3D" id="3.30.450.40">
    <property type="match status" value="1"/>
</dbReference>
<accession>A0ABS2DMN1</accession>
<dbReference type="SMART" id="SM00267">
    <property type="entry name" value="GGDEF"/>
    <property type="match status" value="1"/>
</dbReference>
<protein>
    <submittedName>
        <fullName evidence="3">Sensor domain-containing diguanylate cyclase</fullName>
    </submittedName>
</protein>
<dbReference type="Gene3D" id="3.30.70.270">
    <property type="match status" value="1"/>
</dbReference>
<proteinExistence type="predicted"/>
<dbReference type="PANTHER" id="PTHR45138">
    <property type="entry name" value="REGULATORY COMPONENTS OF SENSORY TRANSDUCTION SYSTEM"/>
    <property type="match status" value="1"/>
</dbReference>
<keyword evidence="1" id="KW-0472">Membrane</keyword>
<evidence type="ECO:0000259" key="2">
    <source>
        <dbReference type="PROSITE" id="PS50887"/>
    </source>
</evidence>
<dbReference type="InterPro" id="IPR029016">
    <property type="entry name" value="GAF-like_dom_sf"/>
</dbReference>
<dbReference type="Proteomes" id="UP001518925">
    <property type="component" value="Unassembled WGS sequence"/>
</dbReference>
<dbReference type="SUPFAM" id="SSF55073">
    <property type="entry name" value="Nucleotide cyclase"/>
    <property type="match status" value="1"/>
</dbReference>
<dbReference type="SMART" id="SM00065">
    <property type="entry name" value="GAF"/>
    <property type="match status" value="1"/>
</dbReference>
<dbReference type="PANTHER" id="PTHR45138:SF9">
    <property type="entry name" value="DIGUANYLATE CYCLASE DGCM-RELATED"/>
    <property type="match status" value="1"/>
</dbReference>
<dbReference type="SUPFAM" id="SSF55781">
    <property type="entry name" value="GAF domain-like"/>
    <property type="match status" value="1"/>
</dbReference>
<gene>
    <name evidence="3" type="ORF">JR050_19050</name>
</gene>
<dbReference type="RefSeq" id="WP_204205244.1">
    <property type="nucleotide sequence ID" value="NZ_JAFELM010000044.1"/>
</dbReference>
<keyword evidence="1" id="KW-0812">Transmembrane</keyword>
<name>A0ABS2DMN1_9BACI</name>
<feature type="transmembrane region" description="Helical" evidence="1">
    <location>
        <begin position="7"/>
        <end position="27"/>
    </location>
</feature>
<feature type="transmembrane region" description="Helical" evidence="1">
    <location>
        <begin position="182"/>
        <end position="200"/>
    </location>
</feature>
<evidence type="ECO:0000256" key="1">
    <source>
        <dbReference type="SAM" id="Phobius"/>
    </source>
</evidence>
<dbReference type="PROSITE" id="PS50887">
    <property type="entry name" value="GGDEF"/>
    <property type="match status" value="1"/>
</dbReference>
<feature type="transmembrane region" description="Helical" evidence="1">
    <location>
        <begin position="68"/>
        <end position="93"/>
    </location>
</feature>
<organism evidence="3 4">
    <name type="scientific">Bacillus suaedaesalsae</name>
    <dbReference type="NCBI Taxonomy" id="2810349"/>
    <lineage>
        <taxon>Bacteria</taxon>
        <taxon>Bacillati</taxon>
        <taxon>Bacillota</taxon>
        <taxon>Bacilli</taxon>
        <taxon>Bacillales</taxon>
        <taxon>Bacillaceae</taxon>
        <taxon>Bacillus</taxon>
    </lineage>
</organism>
<dbReference type="InterPro" id="IPR050469">
    <property type="entry name" value="Diguanylate_Cyclase"/>
</dbReference>
<dbReference type="NCBIfam" id="TIGR00254">
    <property type="entry name" value="GGDEF"/>
    <property type="match status" value="1"/>
</dbReference>
<evidence type="ECO:0000313" key="3">
    <source>
        <dbReference type="EMBL" id="MBM6619764.1"/>
    </source>
</evidence>
<feature type="transmembrane region" description="Helical" evidence="1">
    <location>
        <begin position="105"/>
        <end position="126"/>
    </location>
</feature>
<keyword evidence="1" id="KW-1133">Transmembrane helix</keyword>
<sequence length="565" mass="64898">MNQYTKRLIWITWLVVFPFSTWLLYLAYPPSIVGYELDLLLFLILMCIMATLPIIVNDTPIFFTDGVSLAVFLAFGLFIEMVLMQLAIFVLILTLRITKESSFRIPMNSLMFMAISVIGALVYYLLGGTHGFINIQSMDTFVPVLGYIVSTFLANSVLFYFTRKVILKSDIRFFSKDLLWEVMTYLLVMPVGVIFYILYSEIGVRSIFYVGLPIVALALILKLYSKSQNVNSYLQKVGEIGHQLSERIQVNEVLTQFLNKITSLFQVDYAYIIDVNHRKEFEVIRYNENGEEKEADAKSFQMAEPFLQHVYNEKNSLLYKRSKEWLPFGKEIFPHEVESVIAAPIIRHQQTVGMVVLASQQKRAYERFQLMIVDILVNYLAVAIENARHYEQTRKNSEHCALTGLYNYRYFETRLQSEFDKDVNLSLILLDIDHFKKVNDTYGHQAGNQILSELATRLLDNVGELGTVARYGGEEYAILLPNMDRDRAYQLAESIRISLYKTPFVIQNHLSESEQELNIQITASIGVAAAPQDADDPISLIRNADRALYTGAKQKGRNKVAIYMK</sequence>